<evidence type="ECO:0000313" key="2">
    <source>
        <dbReference type="EMBL" id="KAF5376093.1"/>
    </source>
</evidence>
<keyword evidence="3" id="KW-1185">Reference proteome</keyword>
<feature type="region of interest" description="Disordered" evidence="1">
    <location>
        <begin position="541"/>
        <end position="621"/>
    </location>
</feature>
<sequence>MVGSVVFDASADLPSSELYFREVSALQRQGDSSLGFNWEAEHHSRPRYLRICQSMSCHEREPEVYLHTQRWGALVEQYGAPHFKALIALGSRALETLRPFTPRTRLHPSPNSIRTRDTRGTCVMKIRRSCEVWKGRRARHEADNSTGKWLAARLETLPWSSFVRTMLEEDELFFAAFPLAKQAAIDAWISHMLHGQYAMPATPLVEASPTSFAHESHPPPTSPNCVIEGIPHHHSHPTEASPPLPSVRLDYDFYTADAQPNNPGAVAQGQSSNARIITRITQFTFESAAQGSSTAPSSTPLSAARPGLAASPSATQTSSCTPSGIHTKPASTPPHRSTRITIPRSRALRRTSKLTTIIYMVVRRLASPRHKGLVPVMGKPTDVSCSSLSKRNAARSQRRPTMRSHEWHPSHAPCTHARIHAVYMYLTMHKARQLPPSVRQRGSPLSPLNPKVATYFSSPLLTSEDHLSTGNPPLIVLDDALAPIRPQILLPLTRKEPFEKGAWNVFPLQNGEQRPPFELSPATDPVSPPLPLSFQEATALARKRNRKNHSSNPRDENDDEDQVDEQDQTIDDPESRPKVPLPARRMPDPFIFPNAFDASVPPSNLDENPSIQSSQRGPERHIPAVSSTTFTRAVFPRVVLSYSQLTANLDSHIVEQVDAAPDSFIAIVPFGAGNSFYREHPKVNSEVLTFVKSLGIGENLAKLSIAKATPRNKPNARRDFEKPWTMILSGASDELRDYLLWHQTFAIHPELTFHALPFDKDLQSWIIMNISGDAVEDSAEAKTKALGAIKHKLWFTSGFRSLADRLLAALKVPASTAERAYLATTSFDLSYIESNDAQGHKAPIWQLTGKPLTTDPDLHCQFLEVIRRQTYYVGLHILECEKRLVECVWCKSNTHPAHACPFPKTEDWMGLKPDNAERFRKRVEASKKDSPAPNCRGPPGGKGSRTPKEGKHGRGGGKGGWTYVSHRK</sequence>
<reference evidence="2 3" key="1">
    <citation type="journal article" date="2020" name="ISME J.">
        <title>Uncovering the hidden diversity of litter-decomposition mechanisms in mushroom-forming fungi.</title>
        <authorList>
            <person name="Floudas D."/>
            <person name="Bentzer J."/>
            <person name="Ahren D."/>
            <person name="Johansson T."/>
            <person name="Persson P."/>
            <person name="Tunlid A."/>
        </authorList>
    </citation>
    <scope>NUCLEOTIDE SEQUENCE [LARGE SCALE GENOMIC DNA]</scope>
    <source>
        <strain evidence="2 3">CBS 661.87</strain>
    </source>
</reference>
<feature type="compositionally biased region" description="Low complexity" evidence="1">
    <location>
        <begin position="292"/>
        <end position="304"/>
    </location>
</feature>
<comment type="caution">
    <text evidence="2">The sequence shown here is derived from an EMBL/GenBank/DDBJ whole genome shotgun (WGS) entry which is preliminary data.</text>
</comment>
<protein>
    <submittedName>
        <fullName evidence="2">Uncharacterized protein</fullName>
    </submittedName>
</protein>
<organism evidence="2 3">
    <name type="scientific">Tricholomella constricta</name>
    <dbReference type="NCBI Taxonomy" id="117010"/>
    <lineage>
        <taxon>Eukaryota</taxon>
        <taxon>Fungi</taxon>
        <taxon>Dikarya</taxon>
        <taxon>Basidiomycota</taxon>
        <taxon>Agaricomycotina</taxon>
        <taxon>Agaricomycetes</taxon>
        <taxon>Agaricomycetidae</taxon>
        <taxon>Agaricales</taxon>
        <taxon>Tricholomatineae</taxon>
        <taxon>Lyophyllaceae</taxon>
        <taxon>Tricholomella</taxon>
    </lineage>
</organism>
<feature type="region of interest" description="Disordered" evidence="1">
    <location>
        <begin position="376"/>
        <end position="410"/>
    </location>
</feature>
<proteinExistence type="predicted"/>
<gene>
    <name evidence="2" type="ORF">D9615_007751</name>
</gene>
<feature type="region of interest" description="Disordered" evidence="1">
    <location>
        <begin position="921"/>
        <end position="968"/>
    </location>
</feature>
<feature type="region of interest" description="Disordered" evidence="1">
    <location>
        <begin position="287"/>
        <end position="347"/>
    </location>
</feature>
<feature type="compositionally biased region" description="Basic residues" evidence="1">
    <location>
        <begin position="392"/>
        <end position="402"/>
    </location>
</feature>
<evidence type="ECO:0000256" key="1">
    <source>
        <dbReference type="SAM" id="MobiDB-lite"/>
    </source>
</evidence>
<feature type="compositionally biased region" description="Acidic residues" evidence="1">
    <location>
        <begin position="556"/>
        <end position="572"/>
    </location>
</feature>
<feature type="compositionally biased region" description="Basic and acidic residues" evidence="1">
    <location>
        <begin position="921"/>
        <end position="930"/>
    </location>
</feature>
<dbReference type="AlphaFoldDB" id="A0A8H5H3K3"/>
<evidence type="ECO:0000313" key="3">
    <source>
        <dbReference type="Proteomes" id="UP000565441"/>
    </source>
</evidence>
<feature type="compositionally biased region" description="Polar residues" evidence="1">
    <location>
        <begin position="312"/>
        <end position="324"/>
    </location>
</feature>
<dbReference type="EMBL" id="JAACJP010000030">
    <property type="protein sequence ID" value="KAF5376093.1"/>
    <property type="molecule type" value="Genomic_DNA"/>
</dbReference>
<dbReference type="OrthoDB" id="2755229at2759"/>
<feature type="compositionally biased region" description="Polar residues" evidence="1">
    <location>
        <begin position="601"/>
        <end position="616"/>
    </location>
</feature>
<accession>A0A8H5H3K3</accession>
<dbReference type="Proteomes" id="UP000565441">
    <property type="component" value="Unassembled WGS sequence"/>
</dbReference>
<name>A0A8H5H3K3_9AGAR</name>